<evidence type="ECO:0000259" key="1">
    <source>
        <dbReference type="PROSITE" id="PS50943"/>
    </source>
</evidence>
<dbReference type="InterPro" id="IPR001387">
    <property type="entry name" value="Cro/C1-type_HTH"/>
</dbReference>
<sequence length="159" mass="17784">MGILNYLSTSFGIIDRNLVYREMQEKKSGVAKFLGSRLRQWRKSLPLKSFELAKLIKISQGSLSDIENNKSLPSADTIAKLYQHTDLNIIWLLTGRGPIKKTQQAPGGEEPCVNEAMETYGEDPTLNELIQRLVRTYYSGDAEKKAHLVGFLIGADPGE</sequence>
<proteinExistence type="predicted"/>
<dbReference type="AlphaFoldDB" id="B3TCC8"/>
<name>B3TCC8_9ARCH</name>
<dbReference type="InterPro" id="IPR010982">
    <property type="entry name" value="Lambda_DNA-bd_dom_sf"/>
</dbReference>
<dbReference type="GO" id="GO:0003677">
    <property type="term" value="F:DNA binding"/>
    <property type="evidence" value="ECO:0007669"/>
    <property type="project" value="InterPro"/>
</dbReference>
<accession>B3TCC8</accession>
<protein>
    <submittedName>
        <fullName evidence="2">Putative helix-turn-helix motif protein</fullName>
    </submittedName>
</protein>
<dbReference type="Gene3D" id="1.10.260.40">
    <property type="entry name" value="lambda repressor-like DNA-binding domains"/>
    <property type="match status" value="1"/>
</dbReference>
<dbReference type="SUPFAM" id="SSF47413">
    <property type="entry name" value="lambda repressor-like DNA-binding domains"/>
    <property type="match status" value="1"/>
</dbReference>
<evidence type="ECO:0000313" key="2">
    <source>
        <dbReference type="EMBL" id="ABZ10243.1"/>
    </source>
</evidence>
<dbReference type="CDD" id="cd00093">
    <property type="entry name" value="HTH_XRE"/>
    <property type="match status" value="1"/>
</dbReference>
<gene>
    <name evidence="2" type="ORF">ALOHA_HF4000APKG10I20ctg7g24</name>
</gene>
<dbReference type="PROSITE" id="PS50943">
    <property type="entry name" value="HTH_CROC1"/>
    <property type="match status" value="1"/>
</dbReference>
<dbReference type="SMART" id="SM00530">
    <property type="entry name" value="HTH_XRE"/>
    <property type="match status" value="1"/>
</dbReference>
<dbReference type="Pfam" id="PF12844">
    <property type="entry name" value="HTH_19"/>
    <property type="match status" value="1"/>
</dbReference>
<feature type="domain" description="HTH cro/C1-type" evidence="1">
    <location>
        <begin position="38"/>
        <end position="92"/>
    </location>
</feature>
<organism evidence="2">
    <name type="scientific">uncultured marine crenarchaeote HF4000_APKG10I20</name>
    <dbReference type="NCBI Taxonomy" id="455612"/>
    <lineage>
        <taxon>Archaea</taxon>
        <taxon>Nitrososphaerota</taxon>
        <taxon>Nitrososphaeria</taxon>
        <taxon>Nitrosopumilales</taxon>
        <taxon>environmental samples</taxon>
    </lineage>
</organism>
<dbReference type="EMBL" id="EU016670">
    <property type="protein sequence ID" value="ABZ10243.1"/>
    <property type="molecule type" value="Genomic_DNA"/>
</dbReference>
<reference evidence="2" key="1">
    <citation type="journal article" date="2008" name="ISME J.">
        <title>Genomic patterns of recombination, clonal divergence and environment in marine microbial populations.</title>
        <authorList>
            <person name="Konstantinidis K.T."/>
            <person name="Delong E.F."/>
        </authorList>
    </citation>
    <scope>NUCLEOTIDE SEQUENCE</scope>
</reference>